<protein>
    <submittedName>
        <fullName evidence="1">Uncharacterized protein</fullName>
    </submittedName>
</protein>
<proteinExistence type="predicted"/>
<sequence length="75" mass="8877">MIFRVEVINQKPLSVLFSVKKLDQIEYLTYSESGDYELKILLERTPNENDIKSYDIDKNWHLMIIKNDALKVYGP</sequence>
<gene>
    <name evidence="1" type="ordered locus">Cyan7425_2908</name>
</gene>
<accession>B8HL17</accession>
<organism evidence="1">
    <name type="scientific">Cyanothece sp. (strain PCC 7425 / ATCC 29141)</name>
    <dbReference type="NCBI Taxonomy" id="395961"/>
    <lineage>
        <taxon>Bacteria</taxon>
        <taxon>Bacillati</taxon>
        <taxon>Cyanobacteriota</taxon>
        <taxon>Cyanophyceae</taxon>
        <taxon>Gomontiellales</taxon>
        <taxon>Cyanothecaceae</taxon>
        <taxon>Cyanothece</taxon>
    </lineage>
</organism>
<name>B8HL17_CYAP4</name>
<dbReference type="HOGENOM" id="CLU_2664978_0_0_3"/>
<evidence type="ECO:0000313" key="1">
    <source>
        <dbReference type="EMBL" id="ACL45249.1"/>
    </source>
</evidence>
<dbReference type="EMBL" id="CP001344">
    <property type="protein sequence ID" value="ACL45249.1"/>
    <property type="molecule type" value="Genomic_DNA"/>
</dbReference>
<dbReference type="AlphaFoldDB" id="B8HL17"/>
<reference evidence="1" key="1">
    <citation type="submission" date="2009-01" db="EMBL/GenBank/DDBJ databases">
        <title>Complete sequence of chromosome Cyanothece sp. PCC 7425.</title>
        <authorList>
            <consortium name="US DOE Joint Genome Institute"/>
            <person name="Lucas S."/>
            <person name="Copeland A."/>
            <person name="Lapidus A."/>
            <person name="Glavina del Rio T."/>
            <person name="Dalin E."/>
            <person name="Tice H."/>
            <person name="Bruce D."/>
            <person name="Goodwin L."/>
            <person name="Pitluck S."/>
            <person name="Sims D."/>
            <person name="Meineke L."/>
            <person name="Brettin T."/>
            <person name="Detter J.C."/>
            <person name="Han C."/>
            <person name="Larimer F."/>
            <person name="Land M."/>
            <person name="Hauser L."/>
            <person name="Kyrpides N."/>
            <person name="Ovchinnikova G."/>
            <person name="Liberton M."/>
            <person name="Stoeckel J."/>
            <person name="Banerjee A."/>
            <person name="Singh A."/>
            <person name="Page L."/>
            <person name="Sato H."/>
            <person name="Zhao L."/>
            <person name="Sherman L."/>
            <person name="Pakrasi H."/>
            <person name="Richardson P."/>
        </authorList>
    </citation>
    <scope>NUCLEOTIDE SEQUENCE</scope>
    <source>
        <strain evidence="1">PCC 7425</strain>
    </source>
</reference>
<dbReference type="STRING" id="395961.Cyan7425_2908"/>
<dbReference type="KEGG" id="cyn:Cyan7425_2908"/>